<dbReference type="EMBL" id="CP061281">
    <property type="protein sequence ID" value="QNS02570.1"/>
    <property type="molecule type" value="Genomic_DNA"/>
</dbReference>
<accession>A0A7H1B1G5</accession>
<dbReference type="SUPFAM" id="SSF69322">
    <property type="entry name" value="Tricorn protease domain 2"/>
    <property type="match status" value="1"/>
</dbReference>
<proteinExistence type="predicted"/>
<evidence type="ECO:0000313" key="2">
    <source>
        <dbReference type="Proteomes" id="UP000516428"/>
    </source>
</evidence>
<dbReference type="Proteomes" id="UP000516428">
    <property type="component" value="Chromosome"/>
</dbReference>
<dbReference type="KEGG" id="sxn:IAG42_02315"/>
<dbReference type="RefSeq" id="WP_188335325.1">
    <property type="nucleotide sequence ID" value="NZ_CP061281.1"/>
</dbReference>
<name>A0A7H1B1G5_9ACTN</name>
<sequence>MRMRLIPDDPFPEIGHPFTTDVSADGRWIAVSCYANGRDGRGRIAVYRTSDLALWDQLVLGRSVETLAFHPVLSLLAVGTGEGDEFEAQGGLHLYEPETRRRVDVEVAGAEVVALSWRDARRLEVTFSAPIVDYEDLGNVAYTRAVAERDDWSRVTADVLAARIAWPQAPAQVDWAAAKGPGVDAPQRYLAAVAAEHGTSWSRRSGPAAVEALSDGRVLVARPTGTLLECWAQDGTLLWSLPEPEDTFERSGCRLHVTPDEESVWITVLVGTSDNRRTRLCRFALADGAPLAELALDFPVVIAARTDGAWVARDSRDLFPWAHWPPGPSVVLTPTGRQLGTLELGECHTSFDLPVRRSPHLLFLYGDGPAGVQPPLLEKWVVRAGPEGIERLFPLSWDDSLGVHHGGPAVYVDDALGAGLVHGCTGRDGSYLVRRSYPDGAVVWAHRFDTGITGVDAHDGLVHAVTAGPACELLTLRGTDGAVLRRQPLALGAHVYTPTCLSAGPDGELLIGTAEGRIVRARA</sequence>
<gene>
    <name evidence="1" type="ORF">IAG42_02315</name>
</gene>
<dbReference type="AlphaFoldDB" id="A0A7H1B1G5"/>
<evidence type="ECO:0000313" key="1">
    <source>
        <dbReference type="EMBL" id="QNS02570.1"/>
    </source>
</evidence>
<reference evidence="1 2" key="1">
    <citation type="submission" date="2020-09" db="EMBL/GenBank/DDBJ databases">
        <title>A novel species.</title>
        <authorList>
            <person name="Gao J."/>
        </authorList>
    </citation>
    <scope>NUCLEOTIDE SEQUENCE [LARGE SCALE GENOMIC DNA]</scope>
    <source>
        <strain evidence="1 2">CRXT-Y-14</strain>
    </source>
</reference>
<organism evidence="1 2">
    <name type="scientific">Streptomyces xanthii</name>
    <dbReference type="NCBI Taxonomy" id="2768069"/>
    <lineage>
        <taxon>Bacteria</taxon>
        <taxon>Bacillati</taxon>
        <taxon>Actinomycetota</taxon>
        <taxon>Actinomycetes</taxon>
        <taxon>Kitasatosporales</taxon>
        <taxon>Streptomycetaceae</taxon>
        <taxon>Streptomyces</taxon>
    </lineage>
</organism>
<protein>
    <submittedName>
        <fullName evidence="1">Uncharacterized protein</fullName>
    </submittedName>
</protein>
<keyword evidence="2" id="KW-1185">Reference proteome</keyword>